<evidence type="ECO:0000259" key="1">
    <source>
        <dbReference type="PROSITE" id="PS51841"/>
    </source>
</evidence>
<dbReference type="EMBL" id="LGRV01000001">
    <property type="protein sequence ID" value="KOS71611.1"/>
    <property type="molecule type" value="Genomic_DNA"/>
</dbReference>
<dbReference type="SUPFAM" id="SSF56281">
    <property type="entry name" value="Metallo-hydrolase/oxidoreductase"/>
    <property type="match status" value="1"/>
</dbReference>
<protein>
    <submittedName>
        <fullName evidence="2">Competence protein</fullName>
    </submittedName>
</protein>
<dbReference type="CDD" id="cd07731">
    <property type="entry name" value="ComA-like_MBL-fold"/>
    <property type="match status" value="1"/>
</dbReference>
<sequence>MKKLMFVLATILMLAGCTENTETNKIPTNVGDEMHVHFIDVGQGDSIFIESPDGKTMLIDGGVKGAGEEIVAYLKEQGVQKLDAVVATHPDADHIGGLIAVLNSMPIGQFYDSGKVHTSQTFEEMLTLIDTKNIPYNIPKTGDIISFDEAVSVKVLNADEMASDNNDASIVLKVSYGDVSFLLTGDAGVALEKEMVSQDVKATVLKAGHHGSNTSSSQSFIQTVHPEVTILSYGEDNKYGHPHEEVVERLQAVGSKIYATAEAGTVIVSTDGVNYDVSAKESSNNIIATTPAKKEGVEIISKDLENEIVAIQNNTTEAVVLKDWQLVSIEGNQIFNFPNVTLQPGKIIYVTSGTTASEGQNYLKWTGRQVWLNDGDGAQLRNSEGEIVSELD</sequence>
<dbReference type="InterPro" id="IPR001322">
    <property type="entry name" value="Lamin_tail_dom"/>
</dbReference>
<dbReference type="SMART" id="SM00849">
    <property type="entry name" value="Lactamase_B"/>
    <property type="match status" value="1"/>
</dbReference>
<dbReference type="PANTHER" id="PTHR30619">
    <property type="entry name" value="DNA INTERNALIZATION/COMPETENCE PROTEIN COMEC/REC2"/>
    <property type="match status" value="1"/>
</dbReference>
<evidence type="ECO:0000313" key="3">
    <source>
        <dbReference type="Proteomes" id="UP000050668"/>
    </source>
</evidence>
<dbReference type="Proteomes" id="UP000050668">
    <property type="component" value="Unassembled WGS sequence"/>
</dbReference>
<dbReference type="Gene3D" id="2.60.40.1260">
    <property type="entry name" value="Lamin Tail domain"/>
    <property type="match status" value="1"/>
</dbReference>
<comment type="caution">
    <text evidence="2">The sequence shown here is derived from an EMBL/GenBank/DDBJ whole genome shotgun (WGS) entry which is preliminary data.</text>
</comment>
<name>A0ABR5K5U5_9BACI</name>
<dbReference type="Gene3D" id="3.60.15.10">
    <property type="entry name" value="Ribonuclease Z/Hydroxyacylglutathione hydrolase-like"/>
    <property type="match status" value="1"/>
</dbReference>
<keyword evidence="3" id="KW-1185">Reference proteome</keyword>
<dbReference type="Pfam" id="PF00932">
    <property type="entry name" value="LTD"/>
    <property type="match status" value="1"/>
</dbReference>
<dbReference type="InterPro" id="IPR036415">
    <property type="entry name" value="Lamin_tail_dom_sf"/>
</dbReference>
<dbReference type="Pfam" id="PF00753">
    <property type="entry name" value="Lactamase_B"/>
    <property type="match status" value="1"/>
</dbReference>
<dbReference type="SUPFAM" id="SSF74853">
    <property type="entry name" value="Lamin A/C globular tail domain"/>
    <property type="match status" value="1"/>
</dbReference>
<dbReference type="InterPro" id="IPR001279">
    <property type="entry name" value="Metallo-B-lactamas"/>
</dbReference>
<dbReference type="InterPro" id="IPR036866">
    <property type="entry name" value="RibonucZ/Hydroxyglut_hydro"/>
</dbReference>
<dbReference type="PANTHER" id="PTHR30619:SF7">
    <property type="entry name" value="BETA-LACTAMASE DOMAIN PROTEIN"/>
    <property type="match status" value="1"/>
</dbReference>
<dbReference type="PROSITE" id="PS51257">
    <property type="entry name" value="PROKAR_LIPOPROTEIN"/>
    <property type="match status" value="1"/>
</dbReference>
<dbReference type="RefSeq" id="WP_053582074.1">
    <property type="nucleotide sequence ID" value="NZ_LGRV01000001.1"/>
</dbReference>
<gene>
    <name evidence="2" type="ORF">AEA09_01065</name>
</gene>
<evidence type="ECO:0000313" key="2">
    <source>
        <dbReference type="EMBL" id="KOS71611.1"/>
    </source>
</evidence>
<accession>A0ABR5K5U5</accession>
<organism evidence="2 3">
    <name type="scientific">Lysinibacillus contaminans</name>
    <dbReference type="NCBI Taxonomy" id="1293441"/>
    <lineage>
        <taxon>Bacteria</taxon>
        <taxon>Bacillati</taxon>
        <taxon>Bacillota</taxon>
        <taxon>Bacilli</taxon>
        <taxon>Bacillales</taxon>
        <taxon>Bacillaceae</taxon>
        <taxon>Lysinibacillus</taxon>
    </lineage>
</organism>
<dbReference type="InterPro" id="IPR035681">
    <property type="entry name" value="ComA-like_MBL"/>
</dbReference>
<reference evidence="3" key="1">
    <citation type="submission" date="2015-07" db="EMBL/GenBank/DDBJ databases">
        <title>Fjat-14205 dsm 2895.</title>
        <authorList>
            <person name="Liu B."/>
            <person name="Wang J."/>
            <person name="Zhu Y."/>
            <person name="Liu G."/>
            <person name="Chen Q."/>
            <person name="Chen Z."/>
            <person name="Lan J."/>
            <person name="Che J."/>
            <person name="Ge C."/>
            <person name="Shi H."/>
            <person name="Pan Z."/>
            <person name="Liu X."/>
        </authorList>
    </citation>
    <scope>NUCLEOTIDE SEQUENCE [LARGE SCALE GENOMIC DNA]</scope>
    <source>
        <strain evidence="3">DSM 25560</strain>
    </source>
</reference>
<dbReference type="PROSITE" id="PS51841">
    <property type="entry name" value="LTD"/>
    <property type="match status" value="1"/>
</dbReference>
<dbReference type="InterPro" id="IPR052159">
    <property type="entry name" value="Competence_DNA_uptake"/>
</dbReference>
<proteinExistence type="predicted"/>
<feature type="domain" description="LTD" evidence="1">
    <location>
        <begin position="280"/>
        <end position="392"/>
    </location>
</feature>